<keyword evidence="3" id="KW-1003">Cell membrane</keyword>
<dbReference type="PANTHER" id="PTHR32382:SF6">
    <property type="entry name" value="FASCICLIN-LIKE ARABINOGALACTAN PROTEIN 14"/>
    <property type="match status" value="1"/>
</dbReference>
<keyword evidence="4 12" id="KW-0732">Signal</keyword>
<feature type="region of interest" description="Disordered" evidence="11">
    <location>
        <begin position="191"/>
        <end position="259"/>
    </location>
</feature>
<dbReference type="PANTHER" id="PTHR32382">
    <property type="entry name" value="FASCICLIN-LIKE ARABINOGALACTAN PROTEIN"/>
    <property type="match status" value="1"/>
</dbReference>
<comment type="similarity">
    <text evidence="2">Belongs to the fasciclin-like AGP family.</text>
</comment>
<name>A0A8J5L4Y3_ZINOF</name>
<comment type="subcellular location">
    <subcellularLocation>
        <location evidence="1">Cell membrane</location>
    </subcellularLocation>
    <subcellularLocation>
        <location evidence="10">Endomembrane system</location>
        <topology evidence="10">Lipid-anchor</topology>
    </subcellularLocation>
</comment>
<evidence type="ECO:0000256" key="12">
    <source>
        <dbReference type="SAM" id="SignalP"/>
    </source>
</evidence>
<dbReference type="InterPro" id="IPR033254">
    <property type="entry name" value="Plant_FLA"/>
</dbReference>
<dbReference type="GO" id="GO:0005886">
    <property type="term" value="C:plasma membrane"/>
    <property type="evidence" value="ECO:0007669"/>
    <property type="project" value="UniProtKB-SubCell"/>
</dbReference>
<evidence type="ECO:0000256" key="5">
    <source>
        <dbReference type="ARBA" id="ARBA00022974"/>
    </source>
</evidence>
<keyword evidence="7" id="KW-0325">Glycoprotein</keyword>
<evidence type="ECO:0000259" key="13">
    <source>
        <dbReference type="PROSITE" id="PS50213"/>
    </source>
</evidence>
<gene>
    <name evidence="14" type="ORF">ZIOFF_040922</name>
</gene>
<evidence type="ECO:0000256" key="2">
    <source>
        <dbReference type="ARBA" id="ARBA00007843"/>
    </source>
</evidence>
<comment type="caution">
    <text evidence="14">The sequence shown here is derived from an EMBL/GenBank/DDBJ whole genome shotgun (WGS) entry which is preliminary data.</text>
</comment>
<keyword evidence="5" id="KW-0654">Proteoglycan</keyword>
<dbReference type="Pfam" id="PF02469">
    <property type="entry name" value="Fasciclin"/>
    <property type="match status" value="1"/>
</dbReference>
<dbReference type="Proteomes" id="UP000734854">
    <property type="component" value="Unassembled WGS sequence"/>
</dbReference>
<evidence type="ECO:0000313" key="15">
    <source>
        <dbReference type="Proteomes" id="UP000734854"/>
    </source>
</evidence>
<proteinExistence type="inferred from homology"/>
<dbReference type="PROSITE" id="PS50213">
    <property type="entry name" value="FAS1"/>
    <property type="match status" value="1"/>
</dbReference>
<dbReference type="FunFam" id="2.30.180.10:FF:000015">
    <property type="entry name" value="Fasciclin-like arabinogalactan protein 3"/>
    <property type="match status" value="1"/>
</dbReference>
<evidence type="ECO:0000256" key="8">
    <source>
        <dbReference type="ARBA" id="ARBA00023288"/>
    </source>
</evidence>
<dbReference type="GO" id="GO:0012505">
    <property type="term" value="C:endomembrane system"/>
    <property type="evidence" value="ECO:0007669"/>
    <property type="project" value="UniProtKB-SubCell"/>
</dbReference>
<sequence>MAIRLLLHLLPFLLLPLLHSPAAAHNITRILEDFPDFSTFNSFLTESTVANEINRRQTITVLVVDNSAAGALSFLDSDTLKSVLSIHVILDYYDKVKIHSLRRQSTFFTTLYQTTGVAENNMGFLNFTRLPDGRLAFGPGVHGAPLSATYVKQVATRPYNISVLQISGAVVPAGITEAPLAPFGPPINVQPEILVPSPAPLDEDSEANSPDADAPGPDADAPAADSPAPAADSPGLAPAGDSDAPATSEDDAKDDDEKSLAGRVASVGAGLIVVTAGALLL</sequence>
<evidence type="ECO:0000256" key="9">
    <source>
        <dbReference type="ARBA" id="ARBA00024686"/>
    </source>
</evidence>
<comment type="function">
    <text evidence="9">May be a cell surface adhesion protein.</text>
</comment>
<keyword evidence="15" id="KW-1185">Reference proteome</keyword>
<keyword evidence="6" id="KW-0472">Membrane</keyword>
<protein>
    <recommendedName>
        <fullName evidence="13">FAS1 domain-containing protein</fullName>
    </recommendedName>
</protein>
<evidence type="ECO:0000256" key="6">
    <source>
        <dbReference type="ARBA" id="ARBA00023136"/>
    </source>
</evidence>
<feature type="signal peptide" evidence="12">
    <location>
        <begin position="1"/>
        <end position="24"/>
    </location>
</feature>
<dbReference type="InterPro" id="IPR000782">
    <property type="entry name" value="FAS1_domain"/>
</dbReference>
<dbReference type="OrthoDB" id="694090at2759"/>
<dbReference type="EMBL" id="JACMSC010000011">
    <property type="protein sequence ID" value="KAG6501055.1"/>
    <property type="molecule type" value="Genomic_DNA"/>
</dbReference>
<evidence type="ECO:0000256" key="1">
    <source>
        <dbReference type="ARBA" id="ARBA00004236"/>
    </source>
</evidence>
<organism evidence="14 15">
    <name type="scientific">Zingiber officinale</name>
    <name type="common">Ginger</name>
    <name type="synonym">Amomum zingiber</name>
    <dbReference type="NCBI Taxonomy" id="94328"/>
    <lineage>
        <taxon>Eukaryota</taxon>
        <taxon>Viridiplantae</taxon>
        <taxon>Streptophyta</taxon>
        <taxon>Embryophyta</taxon>
        <taxon>Tracheophyta</taxon>
        <taxon>Spermatophyta</taxon>
        <taxon>Magnoliopsida</taxon>
        <taxon>Liliopsida</taxon>
        <taxon>Zingiberales</taxon>
        <taxon>Zingiberaceae</taxon>
        <taxon>Zingiber</taxon>
    </lineage>
</organism>
<evidence type="ECO:0000313" key="14">
    <source>
        <dbReference type="EMBL" id="KAG6501055.1"/>
    </source>
</evidence>
<evidence type="ECO:0000256" key="10">
    <source>
        <dbReference type="ARBA" id="ARBA00037868"/>
    </source>
</evidence>
<feature type="compositionally biased region" description="Low complexity" evidence="11">
    <location>
        <begin position="209"/>
        <end position="241"/>
    </location>
</feature>
<keyword evidence="8" id="KW-0449">Lipoprotein</keyword>
<feature type="domain" description="FAS1" evidence="13">
    <location>
        <begin position="24"/>
        <end position="89"/>
    </location>
</feature>
<evidence type="ECO:0000256" key="11">
    <source>
        <dbReference type="SAM" id="MobiDB-lite"/>
    </source>
</evidence>
<evidence type="ECO:0000256" key="4">
    <source>
        <dbReference type="ARBA" id="ARBA00022729"/>
    </source>
</evidence>
<dbReference type="AlphaFoldDB" id="A0A8J5L4Y3"/>
<evidence type="ECO:0000256" key="7">
    <source>
        <dbReference type="ARBA" id="ARBA00023180"/>
    </source>
</evidence>
<feature type="chain" id="PRO_5035181580" description="FAS1 domain-containing protein" evidence="12">
    <location>
        <begin position="25"/>
        <end position="281"/>
    </location>
</feature>
<evidence type="ECO:0000256" key="3">
    <source>
        <dbReference type="ARBA" id="ARBA00022475"/>
    </source>
</evidence>
<accession>A0A8J5L4Y3</accession>
<reference evidence="14 15" key="1">
    <citation type="submission" date="2020-08" db="EMBL/GenBank/DDBJ databases">
        <title>Plant Genome Project.</title>
        <authorList>
            <person name="Zhang R.-G."/>
        </authorList>
    </citation>
    <scope>NUCLEOTIDE SEQUENCE [LARGE SCALE GENOMIC DNA]</scope>
    <source>
        <tissue evidence="14">Rhizome</tissue>
    </source>
</reference>